<feature type="compositionally biased region" description="Basic and acidic residues" evidence="1">
    <location>
        <begin position="86"/>
        <end position="96"/>
    </location>
</feature>
<feature type="region of interest" description="Disordered" evidence="1">
    <location>
        <begin position="29"/>
        <end position="48"/>
    </location>
</feature>
<proteinExistence type="predicted"/>
<reference evidence="3" key="1">
    <citation type="journal article" date="2010" name="Genome Res.">
        <title>Population genomic sequencing of Coccidioides fungi reveals recent hybridization and transposon control.</title>
        <authorList>
            <person name="Neafsey D.E."/>
            <person name="Barker B.M."/>
            <person name="Sharpton T.J."/>
            <person name="Stajich J.E."/>
            <person name="Park D.J."/>
            <person name="Whiston E."/>
            <person name="Hung C.-Y."/>
            <person name="McMahan C."/>
            <person name="White J."/>
            <person name="Sykes S."/>
            <person name="Heiman D."/>
            <person name="Young S."/>
            <person name="Zeng Q."/>
            <person name="Abouelleil A."/>
            <person name="Aftuck L."/>
            <person name="Bessette D."/>
            <person name="Brown A."/>
            <person name="FitzGerald M."/>
            <person name="Lui A."/>
            <person name="Macdonald J.P."/>
            <person name="Priest M."/>
            <person name="Orbach M.J."/>
            <person name="Galgiani J.N."/>
            <person name="Kirkland T.N."/>
            <person name="Cole G.T."/>
            <person name="Birren B.W."/>
            <person name="Henn M.R."/>
            <person name="Taylor J.W."/>
            <person name="Rounsley S.D."/>
        </authorList>
    </citation>
    <scope>NUCLEOTIDE SEQUENCE [LARGE SCALE GENOMIC DNA]</scope>
    <source>
        <strain evidence="3">RMSCC 2394</strain>
    </source>
</reference>
<organism evidence="2 3">
    <name type="scientific">Coccidioides immitis RMSCC 2394</name>
    <dbReference type="NCBI Taxonomy" id="404692"/>
    <lineage>
        <taxon>Eukaryota</taxon>
        <taxon>Fungi</taxon>
        <taxon>Dikarya</taxon>
        <taxon>Ascomycota</taxon>
        <taxon>Pezizomycotina</taxon>
        <taxon>Eurotiomycetes</taxon>
        <taxon>Eurotiomycetidae</taxon>
        <taxon>Onygenales</taxon>
        <taxon>Onygenaceae</taxon>
        <taxon>Coccidioides</taxon>
    </lineage>
</organism>
<gene>
    <name evidence="2" type="ORF">CIRG_05278</name>
</gene>
<dbReference type="AlphaFoldDB" id="A0A0J7B6L9"/>
<evidence type="ECO:0000313" key="2">
    <source>
        <dbReference type="EMBL" id="KMP05597.1"/>
    </source>
</evidence>
<protein>
    <submittedName>
        <fullName evidence="2">Uncharacterized protein</fullName>
    </submittedName>
</protein>
<evidence type="ECO:0000313" key="3">
    <source>
        <dbReference type="Proteomes" id="UP000054565"/>
    </source>
</evidence>
<dbReference type="EMBL" id="DS028095">
    <property type="protein sequence ID" value="KMP05597.1"/>
    <property type="molecule type" value="Genomic_DNA"/>
</dbReference>
<name>A0A0J7B6L9_COCIT</name>
<feature type="region of interest" description="Disordered" evidence="1">
    <location>
        <begin position="73"/>
        <end position="105"/>
    </location>
</feature>
<feature type="compositionally biased region" description="Low complexity" evidence="1">
    <location>
        <begin position="73"/>
        <end position="85"/>
    </location>
</feature>
<dbReference type="Proteomes" id="UP000054565">
    <property type="component" value="Unassembled WGS sequence"/>
</dbReference>
<feature type="compositionally biased region" description="Basic residues" evidence="1">
    <location>
        <begin position="29"/>
        <end position="44"/>
    </location>
</feature>
<evidence type="ECO:0000256" key="1">
    <source>
        <dbReference type="SAM" id="MobiDB-lite"/>
    </source>
</evidence>
<sequence length="139" mass="14896">MSRESMMKNGDQVTANFVLDCDNTAAVSNRKKTRLRREVHRKSLTPKPRNQSWALVGSLLWLAAVSQPLVCLGAAAPPGAPATRTPETRAEKHPTEEGDTPCVSGMDTWEGASSLLLRLGATIPRTTRGKVSSSTPAGE</sequence>
<accession>A0A0J7B6L9</accession>